<dbReference type="Gene3D" id="1.10.1240.20">
    <property type="entry name" value="Lytic transglycosylase, superhelical linker domain"/>
    <property type="match status" value="1"/>
</dbReference>
<dbReference type="InterPro" id="IPR008258">
    <property type="entry name" value="Transglycosylase_SLT_dom_1"/>
</dbReference>
<feature type="domain" description="Transglycosylase SLT" evidence="3">
    <location>
        <begin position="450"/>
        <end position="555"/>
    </location>
</feature>
<dbReference type="CDD" id="cd13401">
    <property type="entry name" value="Slt70-like"/>
    <property type="match status" value="1"/>
</dbReference>
<dbReference type="InterPro" id="IPR008939">
    <property type="entry name" value="Lytic_TGlycosylase_superhlx_U"/>
</dbReference>
<organism evidence="5 6">
    <name type="scientific">Rheinheimera marina</name>
    <dbReference type="NCBI Taxonomy" id="1774958"/>
    <lineage>
        <taxon>Bacteria</taxon>
        <taxon>Pseudomonadati</taxon>
        <taxon>Pseudomonadota</taxon>
        <taxon>Gammaproteobacteria</taxon>
        <taxon>Chromatiales</taxon>
        <taxon>Chromatiaceae</taxon>
        <taxon>Rheinheimera</taxon>
    </lineage>
</organism>
<evidence type="ECO:0000256" key="2">
    <source>
        <dbReference type="ARBA" id="ARBA00022729"/>
    </source>
</evidence>
<name>A0ABV9JQJ0_9GAMM</name>
<dbReference type="Pfam" id="PF14718">
    <property type="entry name" value="SLT_L"/>
    <property type="match status" value="1"/>
</dbReference>
<dbReference type="InterPro" id="IPR000189">
    <property type="entry name" value="Transglyc_AS"/>
</dbReference>
<evidence type="ECO:0000313" key="5">
    <source>
        <dbReference type="EMBL" id="MFC4656535.1"/>
    </source>
</evidence>
<dbReference type="InterPro" id="IPR023346">
    <property type="entry name" value="Lysozyme-like_dom_sf"/>
</dbReference>
<dbReference type="InterPro" id="IPR012289">
    <property type="entry name" value="Lytic_TGlycosylase_superhlx_L"/>
</dbReference>
<evidence type="ECO:0000259" key="4">
    <source>
        <dbReference type="Pfam" id="PF14718"/>
    </source>
</evidence>
<accession>A0ABV9JQJ0</accession>
<gene>
    <name evidence="5" type="ORF">ACFO3I_16065</name>
</gene>
<evidence type="ECO:0000256" key="1">
    <source>
        <dbReference type="ARBA" id="ARBA00007734"/>
    </source>
</evidence>
<dbReference type="PROSITE" id="PS00922">
    <property type="entry name" value="TRANSGLYCOSYLASE"/>
    <property type="match status" value="1"/>
</dbReference>
<feature type="domain" description="Lytic transglycosylase superhelical linker" evidence="4">
    <location>
        <begin position="378"/>
        <end position="438"/>
    </location>
</feature>
<dbReference type="PANTHER" id="PTHR37423">
    <property type="entry name" value="SOLUBLE LYTIC MUREIN TRANSGLYCOSYLASE-RELATED"/>
    <property type="match status" value="1"/>
</dbReference>
<proteinExistence type="inferred from homology"/>
<dbReference type="Pfam" id="PF01464">
    <property type="entry name" value="SLT"/>
    <property type="match status" value="1"/>
</dbReference>
<protein>
    <submittedName>
        <fullName evidence="5">Transglycosylase SLT domain-containing protein</fullName>
    </submittedName>
</protein>
<comment type="similarity">
    <text evidence="1">Belongs to the transglycosylase Slt family.</text>
</comment>
<dbReference type="RefSeq" id="WP_377335688.1">
    <property type="nucleotide sequence ID" value="NZ_JBHSGB010000016.1"/>
</dbReference>
<dbReference type="InterPro" id="IPR037061">
    <property type="entry name" value="Lytic_TGlycoase_superhlx_L_sf"/>
</dbReference>
<dbReference type="Proteomes" id="UP001595962">
    <property type="component" value="Unassembled WGS sequence"/>
</dbReference>
<dbReference type="Gene3D" id="1.10.530.10">
    <property type="match status" value="1"/>
</dbReference>
<dbReference type="SUPFAM" id="SSF53955">
    <property type="entry name" value="Lysozyme-like"/>
    <property type="match status" value="1"/>
</dbReference>
<evidence type="ECO:0000313" key="6">
    <source>
        <dbReference type="Proteomes" id="UP001595962"/>
    </source>
</evidence>
<dbReference type="SUPFAM" id="SSF48435">
    <property type="entry name" value="Bacterial muramidases"/>
    <property type="match status" value="1"/>
</dbReference>
<sequence length="610" mass="70161">MRKRFVQAENNIHKLSDTQAKKLLNEMQTYPLTPYLELEYLSKNLDDTAAVVNFMREHQGTPLERTIRKRWLIELKQKRQAELFLKNYEFGSDTVLDCYALEMRLVREKPVDVWPAVRDLWAVGKSQPDECDPIFERWRKAGQRNADAVWKRVMAAVEADNQRMLPYLRSLLPREQQYLADKWIQVMDNPALVQRKSFLTGKQAKERDLAAYGIQKLVWKKPDAAVEVWKKYRSDPAFSNENRSKTARQLAIALASKDDPAAKPFFAVVQNEHKDRLFVQWQLTHLLRKHDWAGLVDAIKALPEPYATEEGSLYWLARAQDELKQTQAAQLLYQDLAKKRSYYGYMAAARIGAEPSLAHKAVPVSETDYLAFKSSGPVRRIKEWQALDRPNAAKRELTSLQRYGSDLQRFSAAKYASELGWHDNAITALAQAGYYDDVELRFPTLYKKEIQAQAKKVNVDPAWAMAIARRESTFIPTAKSAVGALGLMQIMPNTARHITGKRVTEQQLYNPVTNINYGTYYLNYLLKKHGNVVFATAAYNAGPSRVNAWVPKDGQVPLDIWIETIPFKETRDYVKNVLMYYQVYSLKLQTNQQVFAPLARMQVGSGNRVL</sequence>
<dbReference type="PANTHER" id="PTHR37423:SF5">
    <property type="entry name" value="SOLUBLE LYTIC MUREIN TRANSGLYCOSYLASE"/>
    <property type="match status" value="1"/>
</dbReference>
<reference evidence="6" key="1">
    <citation type="journal article" date="2019" name="Int. J. Syst. Evol. Microbiol.">
        <title>The Global Catalogue of Microorganisms (GCM) 10K type strain sequencing project: providing services to taxonomists for standard genome sequencing and annotation.</title>
        <authorList>
            <consortium name="The Broad Institute Genomics Platform"/>
            <consortium name="The Broad Institute Genome Sequencing Center for Infectious Disease"/>
            <person name="Wu L."/>
            <person name="Ma J."/>
        </authorList>
    </citation>
    <scope>NUCLEOTIDE SEQUENCE [LARGE SCALE GENOMIC DNA]</scope>
    <source>
        <strain evidence="6">DT28</strain>
    </source>
</reference>
<comment type="caution">
    <text evidence="5">The sequence shown here is derived from an EMBL/GenBank/DDBJ whole genome shotgun (WGS) entry which is preliminary data.</text>
</comment>
<keyword evidence="2" id="KW-0732">Signal</keyword>
<evidence type="ECO:0000259" key="3">
    <source>
        <dbReference type="Pfam" id="PF01464"/>
    </source>
</evidence>
<keyword evidence="6" id="KW-1185">Reference proteome</keyword>
<dbReference type="EMBL" id="JBHSGB010000016">
    <property type="protein sequence ID" value="MFC4656535.1"/>
    <property type="molecule type" value="Genomic_DNA"/>
</dbReference>
<dbReference type="Gene3D" id="1.25.20.10">
    <property type="entry name" value="Bacterial muramidases"/>
    <property type="match status" value="1"/>
</dbReference>